<dbReference type="STRING" id="28092.WM40_03960"/>
<evidence type="ECO:0000313" key="3">
    <source>
        <dbReference type="Proteomes" id="UP000033618"/>
    </source>
</evidence>
<dbReference type="EMBL" id="LAQU01000003">
    <property type="protein sequence ID" value="KKB64601.1"/>
    <property type="molecule type" value="Genomic_DNA"/>
</dbReference>
<evidence type="ECO:0000256" key="1">
    <source>
        <dbReference type="SAM" id="MobiDB-lite"/>
    </source>
</evidence>
<organism evidence="2 3">
    <name type="scientific">Robbsia andropogonis</name>
    <dbReference type="NCBI Taxonomy" id="28092"/>
    <lineage>
        <taxon>Bacteria</taxon>
        <taxon>Pseudomonadati</taxon>
        <taxon>Pseudomonadota</taxon>
        <taxon>Betaproteobacteria</taxon>
        <taxon>Burkholderiales</taxon>
        <taxon>Burkholderiaceae</taxon>
        <taxon>Robbsia</taxon>
    </lineage>
</organism>
<accession>A0A0F5K3B1</accession>
<feature type="region of interest" description="Disordered" evidence="1">
    <location>
        <begin position="125"/>
        <end position="156"/>
    </location>
</feature>
<dbReference type="PATRIC" id="fig|28092.6.peg.939"/>
<name>A0A0F5K3B1_9BURK</name>
<comment type="caution">
    <text evidence="2">The sequence shown here is derived from an EMBL/GenBank/DDBJ whole genome shotgun (WGS) entry which is preliminary data.</text>
</comment>
<dbReference type="OrthoDB" id="8525200at2"/>
<dbReference type="Gene3D" id="3.30.450.40">
    <property type="match status" value="1"/>
</dbReference>
<dbReference type="AlphaFoldDB" id="A0A0F5K3B1"/>
<dbReference type="PANTHER" id="PTHR38765:SF1">
    <property type="entry name" value="DUF484 DOMAIN-CONTAINING PROTEIN"/>
    <property type="match status" value="1"/>
</dbReference>
<keyword evidence="3" id="KW-1185">Reference proteome</keyword>
<dbReference type="Pfam" id="PF04340">
    <property type="entry name" value="DUF484"/>
    <property type="match status" value="1"/>
</dbReference>
<feature type="region of interest" description="Disordered" evidence="1">
    <location>
        <begin position="233"/>
        <end position="254"/>
    </location>
</feature>
<sequence>MPMNESDVADFLLANPQFLERHPDVLARQQLGNPHGGRVVSLPQRQIEIVREKNRQLERRLNELVRYGHENDGYAARLDRLACQLLLTDDANTLPDIVRDGLRTGFDVPSVAVRIWPVFSSQAVSSSADAPDGRTSGTAAPRQPIGGTGDAPAADGTVTGYSSFHLPAGWSAPVDNTIRAFATGLGKPYCGKNTGFAAAAWLDAVAPAAPASAPSVPATSPYLQPVVATSGAMTADDASRQAMDRPPPSGSLLRSIAPNEAATQNGSADAPLSTPPGEVAMAPGGIASIAMIPLRVPNADGYVDPDTEAFGLIVLGSPDPQRFHSAMATDLLSRIGALASAALSRVDVR</sequence>
<evidence type="ECO:0008006" key="4">
    <source>
        <dbReference type="Google" id="ProtNLM"/>
    </source>
</evidence>
<dbReference type="InterPro" id="IPR029016">
    <property type="entry name" value="GAF-like_dom_sf"/>
</dbReference>
<evidence type="ECO:0000313" key="2">
    <source>
        <dbReference type="EMBL" id="KKB64601.1"/>
    </source>
</evidence>
<dbReference type="Proteomes" id="UP000033618">
    <property type="component" value="Unassembled WGS sequence"/>
</dbReference>
<protein>
    <recommendedName>
        <fullName evidence="4">DUF484 family protein</fullName>
    </recommendedName>
</protein>
<dbReference type="PANTHER" id="PTHR38765">
    <property type="entry name" value="DUF484 DOMAIN-CONTAINING PROTEIN"/>
    <property type="match status" value="1"/>
</dbReference>
<gene>
    <name evidence="2" type="ORF">WM40_03960</name>
</gene>
<proteinExistence type="predicted"/>
<dbReference type="InterPro" id="IPR007435">
    <property type="entry name" value="DUF484"/>
</dbReference>
<reference evidence="2 3" key="1">
    <citation type="submission" date="2015-03" db="EMBL/GenBank/DDBJ databases">
        <title>Draft Genome Sequence of Burkholderia andropogonis type strain ICMP2807, isolated from Sorghum bicolor.</title>
        <authorList>
            <person name="Lopes-Santos L."/>
            <person name="Castro D.B."/>
            <person name="Ottoboni L.M."/>
            <person name="Park D."/>
            <person name="Weirc B.S."/>
            <person name="Destefano S.A."/>
        </authorList>
    </citation>
    <scope>NUCLEOTIDE SEQUENCE [LARGE SCALE GENOMIC DNA]</scope>
    <source>
        <strain evidence="2 3">ICMP2807</strain>
    </source>
</reference>